<proteinExistence type="inferred from homology"/>
<comment type="caution">
    <text evidence="5">The sequence shown here is derived from an EMBL/GenBank/DDBJ whole genome shotgun (WGS) entry which is preliminary data.</text>
</comment>
<evidence type="ECO:0000313" key="6">
    <source>
        <dbReference type="Proteomes" id="UP000543030"/>
    </source>
</evidence>
<dbReference type="InterPro" id="IPR012349">
    <property type="entry name" value="Split_barrel_FMN-bd"/>
</dbReference>
<organism evidence="5 6">
    <name type="scientific">Silvimonas terrae</name>
    <dbReference type="NCBI Taxonomy" id="300266"/>
    <lineage>
        <taxon>Bacteria</taxon>
        <taxon>Pseudomonadati</taxon>
        <taxon>Pseudomonadota</taxon>
        <taxon>Betaproteobacteria</taxon>
        <taxon>Neisseriales</taxon>
        <taxon>Chitinibacteraceae</taxon>
        <taxon>Silvimonas</taxon>
    </lineage>
</organism>
<keyword evidence="6" id="KW-1185">Reference proteome</keyword>
<sequence>MSDRSPIEVDLAKSYRLLNHGPTVLVSSAHGGRQNVMAAAWAMPLDFAPPKMLVIIDKSTLTRELIEASGEFVLNVPSRALAEATLAAGSSSGRDGDKFNATGLTHFPATKVGAPLVEGCLAWLECKVIPEPHNQQTYDMFIGEVVAAHADPRVFQDGHWQFDDEPLNRSIHYIAGGTFFATGEAFEVAKK</sequence>
<dbReference type="EMBL" id="JACHHN010000005">
    <property type="protein sequence ID" value="MBB5192033.1"/>
    <property type="molecule type" value="Genomic_DNA"/>
</dbReference>
<dbReference type="InterPro" id="IPR002563">
    <property type="entry name" value="Flavin_Rdtase-like_dom"/>
</dbReference>
<evidence type="ECO:0000256" key="3">
    <source>
        <dbReference type="ARBA" id="ARBA00038054"/>
    </source>
</evidence>
<dbReference type="Proteomes" id="UP000543030">
    <property type="component" value="Unassembled WGS sequence"/>
</dbReference>
<dbReference type="Gene3D" id="2.30.110.10">
    <property type="entry name" value="Electron Transport, Fmn-binding Protein, Chain A"/>
    <property type="match status" value="1"/>
</dbReference>
<dbReference type="PANTHER" id="PTHR43567">
    <property type="entry name" value="FLAVOREDOXIN-RELATED-RELATED"/>
    <property type="match status" value="1"/>
</dbReference>
<dbReference type="AlphaFoldDB" id="A0A840RIG2"/>
<dbReference type="GO" id="GO:0016646">
    <property type="term" value="F:oxidoreductase activity, acting on the CH-NH group of donors, NAD or NADP as acceptor"/>
    <property type="evidence" value="ECO:0007669"/>
    <property type="project" value="UniProtKB-ARBA"/>
</dbReference>
<name>A0A840RIG2_9NEIS</name>
<accession>A0A840RIG2</accession>
<dbReference type="InterPro" id="IPR052174">
    <property type="entry name" value="Flavoredoxin"/>
</dbReference>
<dbReference type="SUPFAM" id="SSF50475">
    <property type="entry name" value="FMN-binding split barrel"/>
    <property type="match status" value="1"/>
</dbReference>
<dbReference type="RefSeq" id="WP_184101613.1">
    <property type="nucleotide sequence ID" value="NZ_JACHHN010000005.1"/>
</dbReference>
<dbReference type="PANTHER" id="PTHR43567:SF1">
    <property type="entry name" value="FLAVOREDOXIN"/>
    <property type="match status" value="1"/>
</dbReference>
<protein>
    <submittedName>
        <fullName evidence="5">Flavin reductase (DIM6/NTAB) family NADH-FMN oxidoreductase RutF</fullName>
    </submittedName>
</protein>
<reference evidence="5 6" key="1">
    <citation type="submission" date="2020-08" db="EMBL/GenBank/DDBJ databases">
        <title>Genomic Encyclopedia of Type Strains, Phase IV (KMG-IV): sequencing the most valuable type-strain genomes for metagenomic binning, comparative biology and taxonomic classification.</title>
        <authorList>
            <person name="Goeker M."/>
        </authorList>
    </citation>
    <scope>NUCLEOTIDE SEQUENCE [LARGE SCALE GENOMIC DNA]</scope>
    <source>
        <strain evidence="5 6">DSM 18233</strain>
    </source>
</reference>
<comment type="similarity">
    <text evidence="3">Belongs to the flavoredoxin family.</text>
</comment>
<feature type="domain" description="Flavin reductase like" evidence="4">
    <location>
        <begin position="16"/>
        <end position="157"/>
    </location>
</feature>
<evidence type="ECO:0000259" key="4">
    <source>
        <dbReference type="SMART" id="SM00903"/>
    </source>
</evidence>
<evidence type="ECO:0000313" key="5">
    <source>
        <dbReference type="EMBL" id="MBB5192033.1"/>
    </source>
</evidence>
<keyword evidence="2" id="KW-0285">Flavoprotein</keyword>
<gene>
    <name evidence="5" type="ORF">HNQ50_002770</name>
</gene>
<dbReference type="Pfam" id="PF01613">
    <property type="entry name" value="Flavin_Reduct"/>
    <property type="match status" value="1"/>
</dbReference>
<dbReference type="GO" id="GO:0010181">
    <property type="term" value="F:FMN binding"/>
    <property type="evidence" value="ECO:0007669"/>
    <property type="project" value="InterPro"/>
</dbReference>
<evidence type="ECO:0000256" key="2">
    <source>
        <dbReference type="ARBA" id="ARBA00022630"/>
    </source>
</evidence>
<evidence type="ECO:0000256" key="1">
    <source>
        <dbReference type="ARBA" id="ARBA00001917"/>
    </source>
</evidence>
<comment type="cofactor">
    <cofactor evidence="1">
        <name>FMN</name>
        <dbReference type="ChEBI" id="CHEBI:58210"/>
    </cofactor>
</comment>
<dbReference type="SMART" id="SM00903">
    <property type="entry name" value="Flavin_Reduct"/>
    <property type="match status" value="1"/>
</dbReference>